<comment type="caution">
    <text evidence="1">The sequence shown here is derived from an EMBL/GenBank/DDBJ whole genome shotgun (WGS) entry which is preliminary data.</text>
</comment>
<dbReference type="RefSeq" id="WP_080860247.1">
    <property type="nucleotide sequence ID" value="NZ_CP077405.1"/>
</dbReference>
<evidence type="ECO:0000313" key="1">
    <source>
        <dbReference type="EMBL" id="OQM39965.1"/>
    </source>
</evidence>
<dbReference type="AlphaFoldDB" id="A0A1V8NU60"/>
<dbReference type="InterPro" id="IPR029062">
    <property type="entry name" value="Class_I_gatase-like"/>
</dbReference>
<name>A0A1V8NU60_CITBR</name>
<accession>A0A1V8NU60</accession>
<reference evidence="1 2" key="1">
    <citation type="submission" date="2017-03" db="EMBL/GenBank/DDBJ databases">
        <authorList>
            <person name="Afonso C.L."/>
            <person name="Miller P.J."/>
            <person name="Scott M.A."/>
            <person name="Spackman E."/>
            <person name="Goraichik I."/>
            <person name="Dimitrov K.M."/>
            <person name="Suarez D.L."/>
            <person name="Swayne D.E."/>
        </authorList>
    </citation>
    <scope>NUCLEOTIDE SEQUENCE [LARGE SCALE GENOMIC DNA]</scope>
    <source>
        <strain evidence="1 2">ATCC 51113</strain>
    </source>
</reference>
<evidence type="ECO:0000313" key="2">
    <source>
        <dbReference type="Proteomes" id="UP000192573"/>
    </source>
</evidence>
<gene>
    <name evidence="1" type="ORF">BZK42_22210</name>
</gene>
<sequence length="201" mass="22443">MRIAFVDGGTYYHHATYHDPAFTSFFCRNLYVCDMANENLDDVDCLYIASRQNAQDLISVRATLDAFLARGGMLVVMGESGLHQWLDGITWRNGVCNFWWWLEENPNSGLCLTAPDHSLFHYLTLKDCTWHHHGGLTPPPGGRSLIEAEEDGCILFDAPLGGGRVLATTLDPCYHHGSYFMPNSTKFIAGLLRWLKDGASG</sequence>
<evidence type="ECO:0008006" key="3">
    <source>
        <dbReference type="Google" id="ProtNLM"/>
    </source>
</evidence>
<organism evidence="1 2">
    <name type="scientific">Citrobacter braakii</name>
    <dbReference type="NCBI Taxonomy" id="57706"/>
    <lineage>
        <taxon>Bacteria</taxon>
        <taxon>Pseudomonadati</taxon>
        <taxon>Pseudomonadota</taxon>
        <taxon>Gammaproteobacteria</taxon>
        <taxon>Enterobacterales</taxon>
        <taxon>Enterobacteriaceae</taxon>
        <taxon>Citrobacter</taxon>
        <taxon>Citrobacter freundii complex</taxon>
    </lineage>
</organism>
<dbReference type="EMBL" id="NAEW01000015">
    <property type="protein sequence ID" value="OQM39965.1"/>
    <property type="molecule type" value="Genomic_DNA"/>
</dbReference>
<proteinExistence type="predicted"/>
<protein>
    <recommendedName>
        <fullName evidence="3">Glutamine amidotransferase domain-containing protein</fullName>
    </recommendedName>
</protein>
<dbReference type="Proteomes" id="UP000192573">
    <property type="component" value="Unassembled WGS sequence"/>
</dbReference>
<dbReference type="SUPFAM" id="SSF52317">
    <property type="entry name" value="Class I glutamine amidotransferase-like"/>
    <property type="match status" value="1"/>
</dbReference>